<evidence type="ECO:0000313" key="1">
    <source>
        <dbReference type="EMBL" id="KKN45125.1"/>
    </source>
</evidence>
<sequence length="230" mass="24613">MMKAQQLVILVLAVVVTVGATRFVDGFGRRGLQHALDTLASNEILRRAADSLRWEVQLATISDDLGDQLRAASDSTGSLEDRTAVLIAKVESLQGRVQQATEVSVSLIAALRTDSAWAEVFAAAPDALPDSITSPYDDGLLSGRIAFYPPVTEFGLEYTAQIRGTLVTAELPDGRWSVFAAAEDTARVRFDLPRVFIDPADPVAYCSIVQRGRWGGLGGLIGYLVGSFGG</sequence>
<dbReference type="EMBL" id="LAZR01001410">
    <property type="protein sequence ID" value="KKN45125.1"/>
    <property type="molecule type" value="Genomic_DNA"/>
</dbReference>
<comment type="caution">
    <text evidence="1">The sequence shown here is derived from an EMBL/GenBank/DDBJ whole genome shotgun (WGS) entry which is preliminary data.</text>
</comment>
<dbReference type="AlphaFoldDB" id="A0A0F9QLT7"/>
<reference evidence="1" key="1">
    <citation type="journal article" date="2015" name="Nature">
        <title>Complex archaea that bridge the gap between prokaryotes and eukaryotes.</title>
        <authorList>
            <person name="Spang A."/>
            <person name="Saw J.H."/>
            <person name="Jorgensen S.L."/>
            <person name="Zaremba-Niedzwiedzka K."/>
            <person name="Martijn J."/>
            <person name="Lind A.E."/>
            <person name="van Eijk R."/>
            <person name="Schleper C."/>
            <person name="Guy L."/>
            <person name="Ettema T.J."/>
        </authorList>
    </citation>
    <scope>NUCLEOTIDE SEQUENCE</scope>
</reference>
<name>A0A0F9QLT7_9ZZZZ</name>
<organism evidence="1">
    <name type="scientific">marine sediment metagenome</name>
    <dbReference type="NCBI Taxonomy" id="412755"/>
    <lineage>
        <taxon>unclassified sequences</taxon>
        <taxon>metagenomes</taxon>
        <taxon>ecological metagenomes</taxon>
    </lineage>
</organism>
<proteinExistence type="predicted"/>
<protein>
    <submittedName>
        <fullName evidence="1">Uncharacterized protein</fullName>
    </submittedName>
</protein>
<accession>A0A0F9QLT7</accession>
<gene>
    <name evidence="1" type="ORF">LCGC14_0686270</name>
</gene>